<dbReference type="Proteomes" id="UP000001020">
    <property type="component" value="Chromosome"/>
</dbReference>
<sequence length="38" mass="4118">MISGVTFLATLRRVGRSSAKRVLSLAVAPHRRQPVQGT</sequence>
<protein>
    <submittedName>
        <fullName evidence="1">Uncharacterized protein</fullName>
    </submittedName>
</protein>
<gene>
    <name evidence="1" type="ordered locus">MT2895</name>
</gene>
<evidence type="ECO:0000313" key="1">
    <source>
        <dbReference type="EMBL" id="AAK47220.1"/>
    </source>
</evidence>
<dbReference type="HOGENOM" id="CLU_3330487_0_0_11"/>
<organism evidence="1 2">
    <name type="scientific">Mycobacterium tuberculosis (strain CDC 1551 / Oshkosh)</name>
    <dbReference type="NCBI Taxonomy" id="83331"/>
    <lineage>
        <taxon>Bacteria</taxon>
        <taxon>Bacillati</taxon>
        <taxon>Actinomycetota</taxon>
        <taxon>Actinomycetes</taxon>
        <taxon>Mycobacteriales</taxon>
        <taxon>Mycobacteriaceae</taxon>
        <taxon>Mycobacterium</taxon>
        <taxon>Mycobacterium tuberculosis complex</taxon>
    </lineage>
</organism>
<dbReference type="KEGG" id="mtc:MT2895"/>
<dbReference type="EMBL" id="AE000516">
    <property type="protein sequence ID" value="AAK47220.1"/>
    <property type="molecule type" value="Genomic_DNA"/>
</dbReference>
<accession>Q8VJC3</accession>
<name>Q8VJC3_MYCTO</name>
<reference evidence="1 2" key="1">
    <citation type="journal article" date="2002" name="J. Bacteriol.">
        <title>Whole-genome comparison of Mycobacterium tuberculosis clinical and laboratory strains.</title>
        <authorList>
            <person name="Fleischmann R.D."/>
            <person name="Alland D."/>
            <person name="Eisen J.A."/>
            <person name="Carpenter L."/>
            <person name="White O."/>
            <person name="Peterson J."/>
            <person name="DeBoy R."/>
            <person name="Dodson R."/>
            <person name="Gwinn M."/>
            <person name="Haft D."/>
            <person name="Hickey E."/>
            <person name="Kolonay J.F."/>
            <person name="Nelson W.C."/>
            <person name="Umayam L.A."/>
            <person name="Ermolaeva M."/>
            <person name="Salzberg S.L."/>
            <person name="Delcher A."/>
            <person name="Utterback T."/>
            <person name="Weidman J."/>
            <person name="Khouri H."/>
            <person name="Gill J."/>
            <person name="Mikula A."/>
            <person name="Bishai W."/>
            <person name="Jacobs Jr W.R.Jr."/>
            <person name="Venter J.C."/>
            <person name="Fraser C.M."/>
        </authorList>
    </citation>
    <scope>NUCLEOTIDE SEQUENCE [LARGE SCALE GENOMIC DNA]</scope>
    <source>
        <strain evidence="2">CDC 1551 / Oshkosh</strain>
    </source>
</reference>
<proteinExistence type="predicted"/>
<evidence type="ECO:0000313" key="2">
    <source>
        <dbReference type="Proteomes" id="UP000001020"/>
    </source>
</evidence>
<keyword evidence="2" id="KW-1185">Reference proteome</keyword>
<dbReference type="AlphaFoldDB" id="Q8VJC3"/>